<dbReference type="OrthoDB" id="9809485at2"/>
<dbReference type="Pfam" id="PF03193">
    <property type="entry name" value="RsgA_GTPase"/>
    <property type="match status" value="1"/>
</dbReference>
<evidence type="ECO:0000256" key="5">
    <source>
        <dbReference type="SAM" id="Phobius"/>
    </source>
</evidence>
<evidence type="ECO:0000259" key="6">
    <source>
        <dbReference type="PROSITE" id="PS50936"/>
    </source>
</evidence>
<dbReference type="GO" id="GO:0019843">
    <property type="term" value="F:rRNA binding"/>
    <property type="evidence" value="ECO:0007669"/>
    <property type="project" value="UniProtKB-KW"/>
</dbReference>
<reference evidence="8 9" key="1">
    <citation type="submission" date="2019-01" db="EMBL/GenBank/DDBJ databases">
        <authorList>
            <person name="Chen W.-M."/>
        </authorList>
    </citation>
    <scope>NUCLEOTIDE SEQUENCE [LARGE SCALE GENOMIC DNA]</scope>
    <source>
        <strain evidence="8 9">KYPC3</strain>
    </source>
</reference>
<dbReference type="PROSITE" id="PS50936">
    <property type="entry name" value="ENGC_GTPASE"/>
    <property type="match status" value="1"/>
</dbReference>
<proteinExistence type="inferred from homology"/>
<feature type="binding site" evidence="3">
    <location>
        <position position="305"/>
    </location>
    <ligand>
        <name>Zn(2+)</name>
        <dbReference type="ChEBI" id="CHEBI:29105"/>
    </ligand>
</feature>
<dbReference type="HAMAP" id="MF_01820">
    <property type="entry name" value="GTPase_RsgA"/>
    <property type="match status" value="1"/>
</dbReference>
<keyword evidence="2 3" id="KW-0342">GTP-binding</keyword>
<comment type="subcellular location">
    <subcellularLocation>
        <location evidence="3">Cytoplasm</location>
    </subcellularLocation>
</comment>
<keyword evidence="3" id="KW-0963">Cytoplasm</keyword>
<dbReference type="Gene3D" id="2.40.50.140">
    <property type="entry name" value="Nucleic acid-binding proteins"/>
    <property type="match status" value="1"/>
</dbReference>
<keyword evidence="3" id="KW-0690">Ribosome biogenesis</keyword>
<evidence type="ECO:0000256" key="1">
    <source>
        <dbReference type="ARBA" id="ARBA00022741"/>
    </source>
</evidence>
<dbReference type="InterPro" id="IPR012340">
    <property type="entry name" value="NA-bd_OB-fold"/>
</dbReference>
<feature type="binding site" evidence="3">
    <location>
        <begin position="164"/>
        <end position="167"/>
    </location>
    <ligand>
        <name>GTP</name>
        <dbReference type="ChEBI" id="CHEBI:37565"/>
    </ligand>
</feature>
<dbReference type="EC" id="3.6.1.-" evidence="3"/>
<feature type="domain" description="EngC GTPase" evidence="6">
    <location>
        <begin position="125"/>
        <end position="274"/>
    </location>
</feature>
<feature type="binding site" evidence="3">
    <location>
        <position position="313"/>
    </location>
    <ligand>
        <name>Zn(2+)</name>
        <dbReference type="ChEBI" id="CHEBI:29105"/>
    </ligand>
</feature>
<feature type="binding site" evidence="3">
    <location>
        <position position="300"/>
    </location>
    <ligand>
        <name>Zn(2+)</name>
        <dbReference type="ChEBI" id="CHEBI:29105"/>
    </ligand>
</feature>
<keyword evidence="4" id="KW-0175">Coiled coil</keyword>
<dbReference type="PANTHER" id="PTHR32120">
    <property type="entry name" value="SMALL RIBOSOMAL SUBUNIT BIOGENESIS GTPASE RSGA"/>
    <property type="match status" value="1"/>
</dbReference>
<feature type="transmembrane region" description="Helical" evidence="5">
    <location>
        <begin position="123"/>
        <end position="145"/>
    </location>
</feature>
<dbReference type="PANTHER" id="PTHR32120:SF11">
    <property type="entry name" value="SMALL RIBOSOMAL SUBUNIT BIOGENESIS GTPASE RSGA 1, MITOCHONDRIAL-RELATED"/>
    <property type="match status" value="1"/>
</dbReference>
<dbReference type="Gene3D" id="3.40.50.300">
    <property type="entry name" value="P-loop containing nucleotide triphosphate hydrolases"/>
    <property type="match status" value="1"/>
</dbReference>
<keyword evidence="5" id="KW-0472">Membrane</keyword>
<keyword evidence="3" id="KW-0694">RNA-binding</keyword>
<feature type="binding site" evidence="3">
    <location>
        <begin position="218"/>
        <end position="226"/>
    </location>
    <ligand>
        <name>GTP</name>
        <dbReference type="ChEBI" id="CHEBI:37565"/>
    </ligand>
</feature>
<comment type="similarity">
    <text evidence="3">Belongs to the TRAFAC class YlqF/YawG GTPase family. RsgA subfamily.</text>
</comment>
<dbReference type="Proteomes" id="UP000283077">
    <property type="component" value="Unassembled WGS sequence"/>
</dbReference>
<dbReference type="RefSeq" id="WP_127701224.1">
    <property type="nucleotide sequence ID" value="NZ_SACS01000037.1"/>
</dbReference>
<feature type="binding site" evidence="3">
    <location>
        <position position="307"/>
    </location>
    <ligand>
        <name>Zn(2+)</name>
        <dbReference type="ChEBI" id="CHEBI:29105"/>
    </ligand>
</feature>
<keyword evidence="5" id="KW-0812">Transmembrane</keyword>
<keyword evidence="1 3" id="KW-0547">Nucleotide-binding</keyword>
<dbReference type="GO" id="GO:0005525">
    <property type="term" value="F:GTP binding"/>
    <property type="evidence" value="ECO:0007669"/>
    <property type="project" value="UniProtKB-UniRule"/>
</dbReference>
<feature type="coiled-coil region" evidence="4">
    <location>
        <begin position="9"/>
        <end position="43"/>
    </location>
</feature>
<dbReference type="NCBIfam" id="TIGR00157">
    <property type="entry name" value="ribosome small subunit-dependent GTPase A"/>
    <property type="match status" value="1"/>
</dbReference>
<evidence type="ECO:0000313" key="8">
    <source>
        <dbReference type="EMBL" id="RVU31870.1"/>
    </source>
</evidence>
<dbReference type="Gene3D" id="1.10.40.50">
    <property type="entry name" value="Probable gtpase engc, domain 3"/>
    <property type="match status" value="1"/>
</dbReference>
<comment type="subunit">
    <text evidence="3">Monomer. Associates with 30S ribosomal subunit, binds 16S rRNA.</text>
</comment>
<keyword evidence="3" id="KW-0862">Zinc</keyword>
<dbReference type="GO" id="GO:0005737">
    <property type="term" value="C:cytoplasm"/>
    <property type="evidence" value="ECO:0007669"/>
    <property type="project" value="UniProtKB-SubCell"/>
</dbReference>
<dbReference type="GO" id="GO:0042274">
    <property type="term" value="P:ribosomal small subunit biogenesis"/>
    <property type="evidence" value="ECO:0007669"/>
    <property type="project" value="UniProtKB-UniRule"/>
</dbReference>
<protein>
    <recommendedName>
        <fullName evidence="3">Small ribosomal subunit biogenesis GTPase RsgA</fullName>
        <ecNumber evidence="3">3.6.1.-</ecNumber>
    </recommendedName>
</protein>
<sequence length="350" mass="39209">MTKKKHLNNRQTDRIAGNQQKRLDRLEKKAAKVEQQLEHTQLSAPEAGVVISRFGQHADVEDHTGAIERCNIRRTINSLVCGDKVVWRRSLQPQGGISGVIEAVQERSSVLSRPDFYDGLKPVAANIDLLIIVSAVLPVLSLNIIDRYLVAAEAMQIKPLLLLNKIDLLSAEERAVVDKQLEIYRKIGYEILLLSAKTGEGMAQLDEYLKSGTSIFVGQSGVGKSSLVNNLLPELQVVTREVSDGSGLGQHTTTVARLYHLPEGGELIDSPGIREFALWHLPPDEVLWGFKEFRPWLGRCKFRDCKHLNDPGCALHHAIEIEEISAERFDNYHKILLSMVQDKPNFFKVD</sequence>
<keyword evidence="9" id="KW-1185">Reference proteome</keyword>
<gene>
    <name evidence="3 8" type="primary">rsgA</name>
    <name evidence="8" type="ORF">EOE67_19750</name>
</gene>
<dbReference type="AlphaFoldDB" id="A0A437QBE5"/>
<evidence type="ECO:0000256" key="2">
    <source>
        <dbReference type="ARBA" id="ARBA00023134"/>
    </source>
</evidence>
<keyword evidence="3" id="KW-0479">Metal-binding</keyword>
<evidence type="ECO:0000256" key="3">
    <source>
        <dbReference type="HAMAP-Rule" id="MF_01820"/>
    </source>
</evidence>
<keyword evidence="5" id="KW-1133">Transmembrane helix</keyword>
<dbReference type="GO" id="GO:0046872">
    <property type="term" value="F:metal ion binding"/>
    <property type="evidence" value="ECO:0007669"/>
    <property type="project" value="UniProtKB-KW"/>
</dbReference>
<dbReference type="GO" id="GO:0003924">
    <property type="term" value="F:GTPase activity"/>
    <property type="evidence" value="ECO:0007669"/>
    <property type="project" value="UniProtKB-UniRule"/>
</dbReference>
<keyword evidence="3" id="KW-0378">Hydrolase</keyword>
<dbReference type="NCBIfam" id="NF008931">
    <property type="entry name" value="PRK12288.1"/>
    <property type="match status" value="1"/>
</dbReference>
<comment type="caution">
    <text evidence="8">The sequence shown here is derived from an EMBL/GenBank/DDBJ whole genome shotgun (WGS) entry which is preliminary data.</text>
</comment>
<dbReference type="EMBL" id="SACS01000037">
    <property type="protein sequence ID" value="RVU31870.1"/>
    <property type="molecule type" value="Genomic_DNA"/>
</dbReference>
<dbReference type="InterPro" id="IPR027417">
    <property type="entry name" value="P-loop_NTPase"/>
</dbReference>
<evidence type="ECO:0000256" key="4">
    <source>
        <dbReference type="SAM" id="Coils"/>
    </source>
</evidence>
<feature type="domain" description="CP-type G" evidence="7">
    <location>
        <begin position="108"/>
        <end position="276"/>
    </location>
</feature>
<dbReference type="CDD" id="cd01854">
    <property type="entry name" value="YjeQ_EngC"/>
    <property type="match status" value="1"/>
</dbReference>
<dbReference type="InterPro" id="IPR004881">
    <property type="entry name" value="Ribosome_biogen_GTPase_RsgA"/>
</dbReference>
<name>A0A437QBE5_9GAMM</name>
<dbReference type="InterPro" id="IPR030378">
    <property type="entry name" value="G_CP_dom"/>
</dbReference>
<accession>A0A437QBE5</accession>
<comment type="function">
    <text evidence="3">One of several proteins that assist in the late maturation steps of the functional core of the 30S ribosomal subunit. Helps release RbfA from mature subunits. May play a role in the assembly of ribosomal proteins into the subunit. Circularly permuted GTPase that catalyzes slow GTP hydrolysis, GTPase activity is stimulated by the 30S ribosomal subunit.</text>
</comment>
<dbReference type="PROSITE" id="PS51721">
    <property type="entry name" value="G_CP"/>
    <property type="match status" value="1"/>
</dbReference>
<dbReference type="SUPFAM" id="SSF52540">
    <property type="entry name" value="P-loop containing nucleoside triphosphate hydrolases"/>
    <property type="match status" value="1"/>
</dbReference>
<comment type="cofactor">
    <cofactor evidence="3">
        <name>Zn(2+)</name>
        <dbReference type="ChEBI" id="CHEBI:29105"/>
    </cofactor>
    <text evidence="3">Binds 1 zinc ion per subunit.</text>
</comment>
<organism evidence="8 9">
    <name type="scientific">Rheinheimera riviphila</name>
    <dbReference type="NCBI Taxonomy" id="1834037"/>
    <lineage>
        <taxon>Bacteria</taxon>
        <taxon>Pseudomonadati</taxon>
        <taxon>Pseudomonadota</taxon>
        <taxon>Gammaproteobacteria</taxon>
        <taxon>Chromatiales</taxon>
        <taxon>Chromatiaceae</taxon>
        <taxon>Rheinheimera</taxon>
    </lineage>
</organism>
<evidence type="ECO:0000259" key="7">
    <source>
        <dbReference type="PROSITE" id="PS51721"/>
    </source>
</evidence>
<evidence type="ECO:0000313" key="9">
    <source>
        <dbReference type="Proteomes" id="UP000283077"/>
    </source>
</evidence>
<keyword evidence="3" id="KW-0699">rRNA-binding</keyword>
<dbReference type="InterPro" id="IPR010914">
    <property type="entry name" value="RsgA_GTPase_dom"/>
</dbReference>